<gene>
    <name evidence="5" type="ORF">BKA21_002533</name>
    <name evidence="4" type="ORF">Col01nite_13890</name>
</gene>
<dbReference type="InterPro" id="IPR036271">
    <property type="entry name" value="Tet_transcr_reg_TetR-rel_C_sf"/>
</dbReference>
<dbReference type="Proteomes" id="UP000577956">
    <property type="component" value="Unassembled WGS sequence"/>
</dbReference>
<feature type="domain" description="HTH tetR-type" evidence="3">
    <location>
        <begin position="8"/>
        <end position="68"/>
    </location>
</feature>
<evidence type="ECO:0000313" key="7">
    <source>
        <dbReference type="Proteomes" id="UP000618382"/>
    </source>
</evidence>
<dbReference type="PROSITE" id="PS50977">
    <property type="entry name" value="HTH_TETR_2"/>
    <property type="match status" value="1"/>
</dbReference>
<comment type="caution">
    <text evidence="5">The sequence shown here is derived from an EMBL/GenBank/DDBJ whole genome shotgun (WGS) entry which is preliminary data.</text>
</comment>
<evidence type="ECO:0000313" key="4">
    <source>
        <dbReference type="EMBL" id="GIG32230.1"/>
    </source>
</evidence>
<protein>
    <submittedName>
        <fullName evidence="5">AcrR family transcriptional regulator</fullName>
    </submittedName>
    <submittedName>
        <fullName evidence="4">Transcriptional regulator, TetR family protein</fullName>
    </submittedName>
</protein>
<dbReference type="RefSeq" id="WP_170209035.1">
    <property type="nucleotide sequence ID" value="NZ_BAABFI010000008.1"/>
</dbReference>
<accession>A0A7Y9FGU2</accession>
<reference evidence="4 7" key="2">
    <citation type="submission" date="2021-01" db="EMBL/GenBank/DDBJ databases">
        <title>Whole genome shotgun sequence of Cellulomonas oligotrophica NBRC 109435.</title>
        <authorList>
            <person name="Komaki H."/>
            <person name="Tamura T."/>
        </authorList>
    </citation>
    <scope>NUCLEOTIDE SEQUENCE [LARGE SCALE GENOMIC DNA]</scope>
    <source>
        <strain evidence="4 7">NBRC 109435</strain>
    </source>
</reference>
<dbReference type="InterPro" id="IPR009057">
    <property type="entry name" value="Homeodomain-like_sf"/>
</dbReference>
<proteinExistence type="predicted"/>
<dbReference type="InterPro" id="IPR001647">
    <property type="entry name" value="HTH_TetR"/>
</dbReference>
<dbReference type="GO" id="GO:0003700">
    <property type="term" value="F:DNA-binding transcription factor activity"/>
    <property type="evidence" value="ECO:0007669"/>
    <property type="project" value="TreeGrafter"/>
</dbReference>
<dbReference type="PANTHER" id="PTHR30055">
    <property type="entry name" value="HTH-TYPE TRANSCRIPTIONAL REGULATOR RUTR"/>
    <property type="match status" value="1"/>
</dbReference>
<keyword evidence="7" id="KW-1185">Reference proteome</keyword>
<evidence type="ECO:0000313" key="5">
    <source>
        <dbReference type="EMBL" id="NYD86984.1"/>
    </source>
</evidence>
<dbReference type="InterPro" id="IPR050109">
    <property type="entry name" value="HTH-type_TetR-like_transc_reg"/>
</dbReference>
<evidence type="ECO:0000259" key="3">
    <source>
        <dbReference type="PROSITE" id="PS50977"/>
    </source>
</evidence>
<evidence type="ECO:0000256" key="1">
    <source>
        <dbReference type="ARBA" id="ARBA00023125"/>
    </source>
</evidence>
<dbReference type="PANTHER" id="PTHR30055:SF231">
    <property type="entry name" value="TRANSCRIPTIONAL REGULATORY PROTEIN (PROBABLY DEOR-FAMILY)-RELATED"/>
    <property type="match status" value="1"/>
</dbReference>
<dbReference type="Proteomes" id="UP000618382">
    <property type="component" value="Unassembled WGS sequence"/>
</dbReference>
<dbReference type="SUPFAM" id="SSF48498">
    <property type="entry name" value="Tetracyclin repressor-like, C-terminal domain"/>
    <property type="match status" value="1"/>
</dbReference>
<dbReference type="AlphaFoldDB" id="A0A7Y9FGU2"/>
<evidence type="ECO:0000313" key="6">
    <source>
        <dbReference type="Proteomes" id="UP000577956"/>
    </source>
</evidence>
<organism evidence="5 6">
    <name type="scientific">Cellulomonas oligotrophica</name>
    <dbReference type="NCBI Taxonomy" id="931536"/>
    <lineage>
        <taxon>Bacteria</taxon>
        <taxon>Bacillati</taxon>
        <taxon>Actinomycetota</taxon>
        <taxon>Actinomycetes</taxon>
        <taxon>Micrococcales</taxon>
        <taxon>Cellulomonadaceae</taxon>
        <taxon>Cellulomonas</taxon>
    </lineage>
</organism>
<dbReference type="Gene3D" id="1.10.357.10">
    <property type="entry name" value="Tetracycline Repressor, domain 2"/>
    <property type="match status" value="1"/>
</dbReference>
<reference evidence="5 6" key="1">
    <citation type="submission" date="2020-07" db="EMBL/GenBank/DDBJ databases">
        <title>Sequencing the genomes of 1000 actinobacteria strains.</title>
        <authorList>
            <person name="Klenk H.-P."/>
        </authorList>
    </citation>
    <scope>NUCLEOTIDE SEQUENCE [LARGE SCALE GENOMIC DNA]</scope>
    <source>
        <strain evidence="5 6">DSM 24482</strain>
    </source>
</reference>
<sequence>MTARRSVEERRAQLVEAAVRVIARDGVAQASTRAVTTEAGIPLGQLHYAFGTREALLDAVIAHVTDTERIAVQHAHVPPGATGRDALAHLLRTGFEGYLDLLAADPARETALLDLFVHSLRRGDAAPVPQYVTYYGVATDTLAHAAAVTGCTWRVPPADAARMLVVTLDGLTTTWLADRDDAAARRAAALHADLLAGLADPTPEGDDRAH</sequence>
<evidence type="ECO:0000256" key="2">
    <source>
        <dbReference type="PROSITE-ProRule" id="PRU00335"/>
    </source>
</evidence>
<dbReference type="Pfam" id="PF00440">
    <property type="entry name" value="TetR_N"/>
    <property type="match status" value="1"/>
</dbReference>
<feature type="DNA-binding region" description="H-T-H motif" evidence="2">
    <location>
        <begin position="31"/>
        <end position="50"/>
    </location>
</feature>
<dbReference type="SUPFAM" id="SSF46689">
    <property type="entry name" value="Homeodomain-like"/>
    <property type="match status" value="1"/>
</dbReference>
<keyword evidence="1 2" id="KW-0238">DNA-binding</keyword>
<name>A0A7Y9FGU2_9CELL</name>
<dbReference type="GO" id="GO:0000976">
    <property type="term" value="F:transcription cis-regulatory region binding"/>
    <property type="evidence" value="ECO:0007669"/>
    <property type="project" value="TreeGrafter"/>
</dbReference>
<dbReference type="EMBL" id="JACCBK010000001">
    <property type="protein sequence ID" value="NYD86984.1"/>
    <property type="molecule type" value="Genomic_DNA"/>
</dbReference>
<dbReference type="EMBL" id="BONN01000003">
    <property type="protein sequence ID" value="GIG32230.1"/>
    <property type="molecule type" value="Genomic_DNA"/>
</dbReference>